<dbReference type="AlphaFoldDB" id="A0A5K7ZSP5"/>
<organism evidence="2 3">
    <name type="scientific">Desulfosarcina ovata subsp. sediminis</name>
    <dbReference type="NCBI Taxonomy" id="885957"/>
    <lineage>
        <taxon>Bacteria</taxon>
        <taxon>Pseudomonadati</taxon>
        <taxon>Thermodesulfobacteriota</taxon>
        <taxon>Desulfobacteria</taxon>
        <taxon>Desulfobacterales</taxon>
        <taxon>Desulfosarcinaceae</taxon>
        <taxon>Desulfosarcina</taxon>
    </lineage>
</organism>
<evidence type="ECO:0000313" key="2">
    <source>
        <dbReference type="EMBL" id="BBO83247.1"/>
    </source>
</evidence>
<dbReference type="InterPro" id="IPR019106">
    <property type="entry name" value="T4SS_TrbC"/>
</dbReference>
<evidence type="ECO:0000313" key="3">
    <source>
        <dbReference type="Proteomes" id="UP000425960"/>
    </source>
</evidence>
<proteinExistence type="predicted"/>
<name>A0A5K7ZSP5_9BACT</name>
<evidence type="ECO:0000256" key="1">
    <source>
        <dbReference type="SAM" id="SignalP"/>
    </source>
</evidence>
<dbReference type="Proteomes" id="UP000425960">
    <property type="component" value="Chromosome"/>
</dbReference>
<sequence>MKLIILAISLIVISSPLASGQDMEKIVNGIENNPCLQRAEQVVNRNKETLNSKVQQIIEEKRVSVSAINEQIKNGLIQAEVPGTEKAEAHADTKSRIYIFVSRSIPISVLRSFAADIDTLGSESIRIVFGSFPRNFLHTFLQKDKVRKKGEGVVRAKVIVGEKIFDRYRVDRVPAVVFDPDPMTSHDDWLLVYGTDSLQQALTLFHRASGRHELKMAVDRVAKN</sequence>
<dbReference type="RefSeq" id="WP_155323514.1">
    <property type="nucleotide sequence ID" value="NZ_AP021876.1"/>
</dbReference>
<gene>
    <name evidence="2" type="ORF">DSCO28_38130</name>
</gene>
<feature type="signal peptide" evidence="1">
    <location>
        <begin position="1"/>
        <end position="18"/>
    </location>
</feature>
<dbReference type="KEGG" id="dov:DSCO28_38130"/>
<dbReference type="Pfam" id="PF09673">
    <property type="entry name" value="TrbC_Ftype"/>
    <property type="match status" value="1"/>
</dbReference>
<accession>A0A5K7ZSP5</accession>
<keyword evidence="1" id="KW-0732">Signal</keyword>
<dbReference type="EMBL" id="AP021876">
    <property type="protein sequence ID" value="BBO83247.1"/>
    <property type="molecule type" value="Genomic_DNA"/>
</dbReference>
<reference evidence="2 3" key="1">
    <citation type="submission" date="2019-11" db="EMBL/GenBank/DDBJ databases">
        <title>Comparative genomics of hydrocarbon-degrading Desulfosarcina strains.</title>
        <authorList>
            <person name="Watanabe M."/>
            <person name="Kojima H."/>
            <person name="Fukui M."/>
        </authorList>
    </citation>
    <scope>NUCLEOTIDE SEQUENCE [LARGE SCALE GENOMIC DNA]</scope>
    <source>
        <strain evidence="2 3">28bB2T</strain>
    </source>
</reference>
<feature type="chain" id="PRO_5024304584" description="Type-F conjugative transfer system pilin assembly protein TrbC" evidence="1">
    <location>
        <begin position="19"/>
        <end position="224"/>
    </location>
</feature>
<protein>
    <recommendedName>
        <fullName evidence="4">Type-F conjugative transfer system pilin assembly protein TrbC</fullName>
    </recommendedName>
</protein>
<evidence type="ECO:0008006" key="4">
    <source>
        <dbReference type="Google" id="ProtNLM"/>
    </source>
</evidence>